<feature type="compositionally biased region" description="Basic residues" evidence="1">
    <location>
        <begin position="153"/>
        <end position="167"/>
    </location>
</feature>
<dbReference type="RefSeq" id="XP_045959594.1">
    <property type="nucleotide sequence ID" value="XM_046099838.1"/>
</dbReference>
<accession>A0A9P8ZZT1</accession>
<proteinExistence type="predicted"/>
<dbReference type="GeneID" id="70128730"/>
<keyword evidence="3" id="KW-1185">Reference proteome</keyword>
<reference evidence="2" key="1">
    <citation type="journal article" date="2021" name="Nat. Commun.">
        <title>Genetic determinants of endophytism in the Arabidopsis root mycobiome.</title>
        <authorList>
            <person name="Mesny F."/>
            <person name="Miyauchi S."/>
            <person name="Thiergart T."/>
            <person name="Pickel B."/>
            <person name="Atanasova L."/>
            <person name="Karlsson M."/>
            <person name="Huettel B."/>
            <person name="Barry K.W."/>
            <person name="Haridas S."/>
            <person name="Chen C."/>
            <person name="Bauer D."/>
            <person name="Andreopoulos W."/>
            <person name="Pangilinan J."/>
            <person name="LaButti K."/>
            <person name="Riley R."/>
            <person name="Lipzen A."/>
            <person name="Clum A."/>
            <person name="Drula E."/>
            <person name="Henrissat B."/>
            <person name="Kohler A."/>
            <person name="Grigoriev I.V."/>
            <person name="Martin F.M."/>
            <person name="Hacquard S."/>
        </authorList>
    </citation>
    <scope>NUCLEOTIDE SEQUENCE</scope>
    <source>
        <strain evidence="2">MPI-SDFR-AT-0073</strain>
    </source>
</reference>
<organism evidence="2 3">
    <name type="scientific">Truncatella angustata</name>
    <dbReference type="NCBI Taxonomy" id="152316"/>
    <lineage>
        <taxon>Eukaryota</taxon>
        <taxon>Fungi</taxon>
        <taxon>Dikarya</taxon>
        <taxon>Ascomycota</taxon>
        <taxon>Pezizomycotina</taxon>
        <taxon>Sordariomycetes</taxon>
        <taxon>Xylariomycetidae</taxon>
        <taxon>Amphisphaeriales</taxon>
        <taxon>Sporocadaceae</taxon>
        <taxon>Truncatella</taxon>
    </lineage>
</organism>
<sequence>MVCMHTLSPVLAQVQCDSSLTMLHLCAQMPIGPSSPNEGITRHIREIRDVRGRILLVNPVKWFSVWAFKEHSDLQAAKHVMPYIVHTDPYKEWINSDLNRIGSDGSKGTREAGSCRAVPAGCLTWDVCLAAPAWNVLDAYQFIGVQLQGKKQAKQSRGKRQKAKKNPKTAFPIFPSPDHLAPSALADVTWSYF</sequence>
<evidence type="ECO:0000313" key="2">
    <source>
        <dbReference type="EMBL" id="KAH6655329.1"/>
    </source>
</evidence>
<feature type="region of interest" description="Disordered" evidence="1">
    <location>
        <begin position="153"/>
        <end position="175"/>
    </location>
</feature>
<protein>
    <submittedName>
        <fullName evidence="2">Uncharacterized protein</fullName>
    </submittedName>
</protein>
<evidence type="ECO:0000256" key="1">
    <source>
        <dbReference type="SAM" id="MobiDB-lite"/>
    </source>
</evidence>
<name>A0A9P8ZZT1_9PEZI</name>
<evidence type="ECO:0000313" key="3">
    <source>
        <dbReference type="Proteomes" id="UP000758603"/>
    </source>
</evidence>
<dbReference type="EMBL" id="JAGPXC010000003">
    <property type="protein sequence ID" value="KAH6655329.1"/>
    <property type="molecule type" value="Genomic_DNA"/>
</dbReference>
<dbReference type="AlphaFoldDB" id="A0A9P8ZZT1"/>
<comment type="caution">
    <text evidence="2">The sequence shown here is derived from an EMBL/GenBank/DDBJ whole genome shotgun (WGS) entry which is preliminary data.</text>
</comment>
<gene>
    <name evidence="2" type="ORF">BKA67DRAFT_534259</name>
</gene>
<dbReference type="Proteomes" id="UP000758603">
    <property type="component" value="Unassembled WGS sequence"/>
</dbReference>